<feature type="region of interest" description="Disordered" evidence="1">
    <location>
        <begin position="1"/>
        <end position="47"/>
    </location>
</feature>
<evidence type="ECO:0000256" key="1">
    <source>
        <dbReference type="SAM" id="MobiDB-lite"/>
    </source>
</evidence>
<dbReference type="Proteomes" id="UP001627154">
    <property type="component" value="Unassembled WGS sequence"/>
</dbReference>
<keyword evidence="3" id="KW-1185">Reference proteome</keyword>
<dbReference type="AlphaFoldDB" id="A0ABD2W2C5"/>
<evidence type="ECO:0000313" key="3">
    <source>
        <dbReference type="Proteomes" id="UP001627154"/>
    </source>
</evidence>
<reference evidence="2 3" key="1">
    <citation type="journal article" date="2024" name="bioRxiv">
        <title>A reference genome for Trichogramma kaykai: A tiny desert-dwelling parasitoid wasp with competing sex-ratio distorters.</title>
        <authorList>
            <person name="Culotta J."/>
            <person name="Lindsey A.R."/>
        </authorList>
    </citation>
    <scope>NUCLEOTIDE SEQUENCE [LARGE SCALE GENOMIC DNA]</scope>
    <source>
        <strain evidence="2 3">KSX58</strain>
    </source>
</reference>
<gene>
    <name evidence="2" type="ORF">TKK_017585</name>
</gene>
<sequence>MILDWAPLSSSTVTAGTSYPARRGSWKASPLGTRENRAATAPRTRRGEPGCLACGHRRRDMAILYGLPHMSLSTSSQSCLQHRRLLVLIAARSRVRRRSSRCGLLRPADYAISGRVCEPAGKSVEDQRSPPSTSTPARDSGVGLPWSWRHRMRR</sequence>
<dbReference type="EMBL" id="JBJJXI010000141">
    <property type="protein sequence ID" value="KAL3387006.1"/>
    <property type="molecule type" value="Genomic_DNA"/>
</dbReference>
<feature type="region of interest" description="Disordered" evidence="1">
    <location>
        <begin position="120"/>
        <end position="154"/>
    </location>
</feature>
<comment type="caution">
    <text evidence="2">The sequence shown here is derived from an EMBL/GenBank/DDBJ whole genome shotgun (WGS) entry which is preliminary data.</text>
</comment>
<evidence type="ECO:0000313" key="2">
    <source>
        <dbReference type="EMBL" id="KAL3387006.1"/>
    </source>
</evidence>
<protein>
    <submittedName>
        <fullName evidence="2">Uncharacterized protein</fullName>
    </submittedName>
</protein>
<proteinExistence type="predicted"/>
<name>A0ABD2W2C5_9HYME</name>
<organism evidence="2 3">
    <name type="scientific">Trichogramma kaykai</name>
    <dbReference type="NCBI Taxonomy" id="54128"/>
    <lineage>
        <taxon>Eukaryota</taxon>
        <taxon>Metazoa</taxon>
        <taxon>Ecdysozoa</taxon>
        <taxon>Arthropoda</taxon>
        <taxon>Hexapoda</taxon>
        <taxon>Insecta</taxon>
        <taxon>Pterygota</taxon>
        <taxon>Neoptera</taxon>
        <taxon>Endopterygota</taxon>
        <taxon>Hymenoptera</taxon>
        <taxon>Apocrita</taxon>
        <taxon>Proctotrupomorpha</taxon>
        <taxon>Chalcidoidea</taxon>
        <taxon>Trichogrammatidae</taxon>
        <taxon>Trichogramma</taxon>
    </lineage>
</organism>
<accession>A0ABD2W2C5</accession>
<feature type="compositionally biased region" description="Polar residues" evidence="1">
    <location>
        <begin position="8"/>
        <end position="17"/>
    </location>
</feature>